<accession>A0A5D0R5M3</accession>
<comment type="caution">
    <text evidence="1">The sequence shown here is derived from an EMBL/GenBank/DDBJ whole genome shotgun (WGS) entry which is preliminary data.</text>
</comment>
<sequence length="93" mass="11079">MIFRIRLWIFLDTDFTDFHGLLGLFQFCGFEFFDTDFTDYTDYTNPPNGGWVSRIFTDYLVLLNFTDAIDFKFDLNLNYSDLVDSRGWGRTKL</sequence>
<organism evidence="1 2">
    <name type="scientific">Bizionia myxarmorum</name>
    <dbReference type="NCBI Taxonomy" id="291186"/>
    <lineage>
        <taxon>Bacteria</taxon>
        <taxon>Pseudomonadati</taxon>
        <taxon>Bacteroidota</taxon>
        <taxon>Flavobacteriia</taxon>
        <taxon>Flavobacteriales</taxon>
        <taxon>Flavobacteriaceae</taxon>
        <taxon>Bizionia</taxon>
    </lineage>
</organism>
<evidence type="ECO:0000313" key="1">
    <source>
        <dbReference type="EMBL" id="TYB76161.1"/>
    </source>
</evidence>
<protein>
    <submittedName>
        <fullName evidence="1">Uncharacterized protein</fullName>
    </submittedName>
</protein>
<evidence type="ECO:0000313" key="2">
    <source>
        <dbReference type="Proteomes" id="UP000323720"/>
    </source>
</evidence>
<dbReference type="Proteomes" id="UP000323720">
    <property type="component" value="Unassembled WGS sequence"/>
</dbReference>
<reference evidence="1 2" key="1">
    <citation type="submission" date="2019-08" db="EMBL/GenBank/DDBJ databases">
        <title>Genomes of Antarctic Bizionia species.</title>
        <authorList>
            <person name="Bowman J.P."/>
        </authorList>
    </citation>
    <scope>NUCLEOTIDE SEQUENCE [LARGE SCALE GENOMIC DNA]</scope>
    <source>
        <strain evidence="1 2">ADA-4</strain>
    </source>
</reference>
<dbReference type="AlphaFoldDB" id="A0A5D0R5M3"/>
<gene>
    <name evidence="1" type="ORF">ES674_11190</name>
</gene>
<proteinExistence type="predicted"/>
<keyword evidence="2" id="KW-1185">Reference proteome</keyword>
<dbReference type="EMBL" id="VSKK01000003">
    <property type="protein sequence ID" value="TYB76161.1"/>
    <property type="molecule type" value="Genomic_DNA"/>
</dbReference>
<name>A0A5D0R5M3_9FLAO</name>
<dbReference type="RefSeq" id="WP_148404140.1">
    <property type="nucleotide sequence ID" value="NZ_VSKK01000003.1"/>
</dbReference>